<dbReference type="FunCoup" id="A0A1V9XRE1">
    <property type="interactions" value="86"/>
</dbReference>
<dbReference type="STRING" id="418985.A0A1V9XRE1"/>
<dbReference type="Pfam" id="PF15879">
    <property type="entry name" value="MWFE"/>
    <property type="match status" value="1"/>
</dbReference>
<evidence type="ECO:0000313" key="1">
    <source>
        <dbReference type="EMBL" id="OQR76076.1"/>
    </source>
</evidence>
<dbReference type="InterPro" id="IPR017384">
    <property type="entry name" value="NADH_Ub_cplx-1_asu_su-1"/>
</dbReference>
<sequence>MWYEIIPSVAIVLTAMSLPVLAESYLNRFMNGKPYLRDIQTPRAVEYVLRDIRLSGDPYKDIGLEGIPDAKE</sequence>
<evidence type="ECO:0000313" key="2">
    <source>
        <dbReference type="Proteomes" id="UP000192247"/>
    </source>
</evidence>
<accession>A0A1V9XRE1</accession>
<proteinExistence type="predicted"/>
<evidence type="ECO:0008006" key="3">
    <source>
        <dbReference type="Google" id="ProtNLM"/>
    </source>
</evidence>
<organism evidence="1 2">
    <name type="scientific">Tropilaelaps mercedesae</name>
    <dbReference type="NCBI Taxonomy" id="418985"/>
    <lineage>
        <taxon>Eukaryota</taxon>
        <taxon>Metazoa</taxon>
        <taxon>Ecdysozoa</taxon>
        <taxon>Arthropoda</taxon>
        <taxon>Chelicerata</taxon>
        <taxon>Arachnida</taxon>
        <taxon>Acari</taxon>
        <taxon>Parasitiformes</taxon>
        <taxon>Mesostigmata</taxon>
        <taxon>Gamasina</taxon>
        <taxon>Dermanyssoidea</taxon>
        <taxon>Laelapidae</taxon>
        <taxon>Tropilaelaps</taxon>
    </lineage>
</organism>
<dbReference type="AlphaFoldDB" id="A0A1V9XRE1"/>
<dbReference type="EMBL" id="MNPL01005346">
    <property type="protein sequence ID" value="OQR76076.1"/>
    <property type="molecule type" value="Genomic_DNA"/>
</dbReference>
<reference evidence="1 2" key="1">
    <citation type="journal article" date="2017" name="Gigascience">
        <title>Draft genome of the honey bee ectoparasitic mite, Tropilaelaps mercedesae, is shaped by the parasitic life history.</title>
        <authorList>
            <person name="Dong X."/>
            <person name="Armstrong S.D."/>
            <person name="Xia D."/>
            <person name="Makepeace B.L."/>
            <person name="Darby A.C."/>
            <person name="Kadowaki T."/>
        </authorList>
    </citation>
    <scope>NUCLEOTIDE SEQUENCE [LARGE SCALE GENOMIC DNA]</scope>
    <source>
        <strain evidence="1">Wuxi-XJTLU</strain>
    </source>
</reference>
<dbReference type="Proteomes" id="UP000192247">
    <property type="component" value="Unassembled WGS sequence"/>
</dbReference>
<dbReference type="OrthoDB" id="1920692at2759"/>
<name>A0A1V9XRE1_9ACAR</name>
<gene>
    <name evidence="1" type="ORF">BIW11_08003</name>
</gene>
<comment type="caution">
    <text evidence="1">The sequence shown here is derived from an EMBL/GenBank/DDBJ whole genome shotgun (WGS) entry which is preliminary data.</text>
</comment>
<protein>
    <recommendedName>
        <fullName evidence="3">NADH-ubiquinone oxidoreductase MWFE subunit</fullName>
    </recommendedName>
</protein>
<keyword evidence="2" id="KW-1185">Reference proteome</keyword>
<dbReference type="InParanoid" id="A0A1V9XRE1"/>